<comment type="caution">
    <text evidence="3">The sequence shown here is derived from an EMBL/GenBank/DDBJ whole genome shotgun (WGS) entry which is preliminary data.</text>
</comment>
<sequence length="585" mass="64321">MTDVVHWRVPEHIEDALEAVHSGATADSQESLTLEFKEDPARSSGNDAGTETSGTAARAKLLEKLVDEAICMANSEAATGDIVVGIADKTPGPAAFTGTNLSEEDIARSIFNRTRPNLQVQVTAVDGWGARLLVIHVPEARALYSRQDGAAKQRTADKQFSCKPLTEEQRRSIDMARRNPDYSNEPADIGVDDLNLPVIQEARRTLRMHRETTGQGAAIPSTTYGLLRELGLLLHDGRMKRAGEILLAYPEPTDVVVRYLWRSFPGKDPQTVEISEPVLLALPRLKRLIKDHGGREIERVLFEDGREAAIARFPDQAVDEAVTNALIHRDWRLPGPVVVEQTSRTLKITSPGPLPPGVSLDQLLSTPSIPRNNRLMAAMRTLGLAEESSRGFDRMWASMIRTGRDVPEVLATEAYVQVVLDAQKPDVEFVKGLARLAARFGAEVSESVDSLIVLWHLNTAPLITEKTVKEKTQTSTREANELMEELVERGVLEPVRDAKEWFLSPESRQLMGQAGEGEIATVSIQEWVEAKLADGEALQSAEVAEYAGISTQQAGNILRHLRDLGRAKIDPAGPPRGRGTRWIKA</sequence>
<feature type="compositionally biased region" description="Polar residues" evidence="1">
    <location>
        <begin position="43"/>
        <end position="54"/>
    </location>
</feature>
<dbReference type="InterPro" id="IPR007421">
    <property type="entry name" value="Schlafen_AlbA_2_dom"/>
</dbReference>
<dbReference type="InterPro" id="IPR038461">
    <property type="entry name" value="Schlafen_AlbA_2_dom_sf"/>
</dbReference>
<evidence type="ECO:0000256" key="1">
    <source>
        <dbReference type="SAM" id="MobiDB-lite"/>
    </source>
</evidence>
<dbReference type="InterPro" id="IPR038475">
    <property type="entry name" value="RecG_C_sf"/>
</dbReference>
<dbReference type="Gene3D" id="6.10.10.130">
    <property type="match status" value="1"/>
</dbReference>
<feature type="domain" description="Schlafen AlbA-2" evidence="2">
    <location>
        <begin position="30"/>
        <end position="155"/>
    </location>
</feature>
<evidence type="ECO:0000313" key="3">
    <source>
        <dbReference type="EMBL" id="MCP1388329.1"/>
    </source>
</evidence>
<dbReference type="PANTHER" id="PTHR30595:SF6">
    <property type="entry name" value="SCHLAFEN ALBA-2 DOMAIN-CONTAINING PROTEIN"/>
    <property type="match status" value="1"/>
</dbReference>
<dbReference type="Gene3D" id="3.30.565.60">
    <property type="match status" value="1"/>
</dbReference>
<name>A0ABT1G2U1_9CORY</name>
<proteinExistence type="predicted"/>
<dbReference type="Proteomes" id="UP001204000">
    <property type="component" value="Unassembled WGS sequence"/>
</dbReference>
<dbReference type="EMBL" id="JAMFTQ010000013">
    <property type="protein sequence ID" value="MCP1388329.1"/>
    <property type="molecule type" value="Genomic_DNA"/>
</dbReference>
<organism evidence="3 4">
    <name type="scientific">Corynebacterium stercoris</name>
    <dbReference type="NCBI Taxonomy" id="2943490"/>
    <lineage>
        <taxon>Bacteria</taxon>
        <taxon>Bacillati</taxon>
        <taxon>Actinomycetota</taxon>
        <taxon>Actinomycetes</taxon>
        <taxon>Mycobacteriales</taxon>
        <taxon>Corynebacteriaceae</taxon>
        <taxon>Corynebacterium</taxon>
    </lineage>
</organism>
<reference evidence="3" key="1">
    <citation type="submission" date="2022-05" db="EMBL/GenBank/DDBJ databases">
        <title>Corynebacterium sp. TA-R-1 sp. nov., isolated from human feces.</title>
        <authorList>
            <person name="Shamsuzzaman M."/>
            <person name="Dahal R.H."/>
        </authorList>
    </citation>
    <scope>NUCLEOTIDE SEQUENCE</scope>
    <source>
        <strain evidence="3">TA-R-1</strain>
    </source>
</reference>
<evidence type="ECO:0000313" key="4">
    <source>
        <dbReference type="Proteomes" id="UP001204000"/>
    </source>
</evidence>
<dbReference type="Pfam" id="PF13749">
    <property type="entry name" value="HATPase_c_4"/>
    <property type="match status" value="1"/>
</dbReference>
<dbReference type="RefSeq" id="WP_253578789.1">
    <property type="nucleotide sequence ID" value="NZ_JAMFTQ010000013.1"/>
</dbReference>
<gene>
    <name evidence="3" type="ORF">M5J20_09040</name>
</gene>
<dbReference type="Pfam" id="PF04326">
    <property type="entry name" value="SLFN_AlbA_2"/>
    <property type="match status" value="1"/>
</dbReference>
<protein>
    <submittedName>
        <fullName evidence="3">DNA binding domain-containing protein</fullName>
    </submittedName>
</protein>
<dbReference type="Gene3D" id="3.30.950.30">
    <property type="entry name" value="Schlafen, AAA domain"/>
    <property type="match status" value="1"/>
</dbReference>
<feature type="region of interest" description="Disordered" evidence="1">
    <location>
        <begin position="19"/>
        <end position="54"/>
    </location>
</feature>
<accession>A0ABT1G2U1</accession>
<keyword evidence="4" id="KW-1185">Reference proteome</keyword>
<dbReference type="PANTHER" id="PTHR30595">
    <property type="entry name" value="GLPR-RELATED TRANSCRIPTIONAL REPRESSOR"/>
    <property type="match status" value="1"/>
</dbReference>
<evidence type="ECO:0000259" key="2">
    <source>
        <dbReference type="Pfam" id="PF04326"/>
    </source>
</evidence>